<dbReference type="AlphaFoldDB" id="A0A381RFB9"/>
<protein>
    <recommendedName>
        <fullName evidence="1">Molybdopterin-guanine dinucleotide biosynthesis protein B (MobB) domain-containing protein</fullName>
    </recommendedName>
</protein>
<feature type="domain" description="Molybdopterin-guanine dinucleotide biosynthesis protein B (MobB)" evidence="1">
    <location>
        <begin position="1"/>
        <end position="107"/>
    </location>
</feature>
<gene>
    <name evidence="2" type="ORF">METZ01_LOCUS43349</name>
</gene>
<evidence type="ECO:0000259" key="1">
    <source>
        <dbReference type="Pfam" id="PF03205"/>
    </source>
</evidence>
<proteinExistence type="predicted"/>
<dbReference type="InterPro" id="IPR027417">
    <property type="entry name" value="P-loop_NTPase"/>
</dbReference>
<dbReference type="Gene3D" id="3.40.50.300">
    <property type="entry name" value="P-loop containing nucleotide triphosphate hydrolases"/>
    <property type="match status" value="1"/>
</dbReference>
<dbReference type="PANTHER" id="PTHR40072:SF1">
    <property type="entry name" value="MOLYBDOPTERIN-GUANINE DINUCLEOTIDE BIOSYNTHESIS ADAPTER PROTEIN"/>
    <property type="match status" value="1"/>
</dbReference>
<dbReference type="SUPFAM" id="SSF52540">
    <property type="entry name" value="P-loop containing nucleoside triphosphate hydrolases"/>
    <property type="match status" value="1"/>
</dbReference>
<dbReference type="EMBL" id="UINC01001899">
    <property type="protein sequence ID" value="SUZ90495.1"/>
    <property type="molecule type" value="Genomic_DNA"/>
</dbReference>
<organism evidence="2">
    <name type="scientific">marine metagenome</name>
    <dbReference type="NCBI Taxonomy" id="408172"/>
    <lineage>
        <taxon>unclassified sequences</taxon>
        <taxon>metagenomes</taxon>
        <taxon>ecological metagenomes</taxon>
    </lineage>
</organism>
<reference evidence="2" key="1">
    <citation type="submission" date="2018-05" db="EMBL/GenBank/DDBJ databases">
        <authorList>
            <person name="Lanie J.A."/>
            <person name="Ng W.-L."/>
            <person name="Kazmierczak K.M."/>
            <person name="Andrzejewski T.M."/>
            <person name="Davidsen T.M."/>
            <person name="Wayne K.J."/>
            <person name="Tettelin H."/>
            <person name="Glass J.I."/>
            <person name="Rusch D."/>
            <person name="Podicherti R."/>
            <person name="Tsui H.-C.T."/>
            <person name="Winkler M.E."/>
        </authorList>
    </citation>
    <scope>NUCLEOTIDE SEQUENCE</scope>
</reference>
<dbReference type="Pfam" id="PF03205">
    <property type="entry name" value="MobB"/>
    <property type="match status" value="1"/>
</dbReference>
<dbReference type="InterPro" id="IPR052539">
    <property type="entry name" value="MGD_biosynthesis_adapter"/>
</dbReference>
<dbReference type="InterPro" id="IPR004435">
    <property type="entry name" value="MobB_dom"/>
</dbReference>
<sequence>MRVASIKHAHHNFDIDQPDTDSFLHRQSGSQQVIISSSKRWAKMVELKDAPEKKLEDLIGEIDRPDIVIVEGYKNDNHPKIEIINNPLKPSTFMFTKLSNVVALICDTRIAEYSQLQFKKNEIKKIVQFILNYK</sequence>
<evidence type="ECO:0000313" key="2">
    <source>
        <dbReference type="EMBL" id="SUZ90495.1"/>
    </source>
</evidence>
<dbReference type="GO" id="GO:0005525">
    <property type="term" value="F:GTP binding"/>
    <property type="evidence" value="ECO:0007669"/>
    <property type="project" value="InterPro"/>
</dbReference>
<accession>A0A381RFB9</accession>
<name>A0A381RFB9_9ZZZZ</name>
<dbReference type="GO" id="GO:0006777">
    <property type="term" value="P:Mo-molybdopterin cofactor biosynthetic process"/>
    <property type="evidence" value="ECO:0007669"/>
    <property type="project" value="InterPro"/>
</dbReference>
<dbReference type="PANTHER" id="PTHR40072">
    <property type="entry name" value="MOLYBDOPTERIN-GUANINE DINUCLEOTIDE BIOSYNTHESIS ADAPTER PROTEIN-RELATED"/>
    <property type="match status" value="1"/>
</dbReference>
<dbReference type="NCBIfam" id="TIGR00176">
    <property type="entry name" value="mobB"/>
    <property type="match status" value="1"/>
</dbReference>